<dbReference type="PANTHER" id="PTHR10457:SF7">
    <property type="entry name" value="GALACTOKINASE-RELATED"/>
    <property type="match status" value="1"/>
</dbReference>
<dbReference type="Pfam" id="PF10509">
    <property type="entry name" value="GalKase_gal_bdg"/>
    <property type="match status" value="1"/>
</dbReference>
<dbReference type="AlphaFoldDB" id="A0A7X2PD15"/>
<keyword evidence="9" id="KW-1185">Reference proteome</keyword>
<dbReference type="Gene3D" id="3.30.70.890">
    <property type="entry name" value="GHMP kinase, C-terminal domain"/>
    <property type="match status" value="1"/>
</dbReference>
<dbReference type="EMBL" id="VUNN01000015">
    <property type="protein sequence ID" value="MSU06669.1"/>
    <property type="molecule type" value="Genomic_DNA"/>
</dbReference>
<dbReference type="SUPFAM" id="SSF54211">
    <property type="entry name" value="Ribosomal protein S5 domain 2-like"/>
    <property type="match status" value="1"/>
</dbReference>
<keyword evidence="5" id="KW-0067">ATP-binding</keyword>
<keyword evidence="2" id="KW-0808">Transferase</keyword>
<evidence type="ECO:0000313" key="8">
    <source>
        <dbReference type="EMBL" id="MSU06669.1"/>
    </source>
</evidence>
<dbReference type="InterPro" id="IPR006206">
    <property type="entry name" value="Mevalonate/galactokinase"/>
</dbReference>
<organism evidence="8 9">
    <name type="scientific">Bullifex porci</name>
    <dbReference type="NCBI Taxonomy" id="2606638"/>
    <lineage>
        <taxon>Bacteria</taxon>
        <taxon>Pseudomonadati</taxon>
        <taxon>Spirochaetota</taxon>
        <taxon>Spirochaetia</taxon>
        <taxon>Spirochaetales</taxon>
        <taxon>Spirochaetaceae</taxon>
        <taxon>Bullifex</taxon>
    </lineage>
</organism>
<comment type="caution">
    <text evidence="8">The sequence shown here is derived from an EMBL/GenBank/DDBJ whole genome shotgun (WGS) entry which is preliminary data.</text>
</comment>
<reference evidence="8 9" key="1">
    <citation type="submission" date="2019-08" db="EMBL/GenBank/DDBJ databases">
        <title>In-depth cultivation of the pig gut microbiome towards novel bacterial diversity and tailored functional studies.</title>
        <authorList>
            <person name="Wylensek D."/>
            <person name="Hitch T.C.A."/>
            <person name="Clavel T."/>
        </authorList>
    </citation>
    <scope>NUCLEOTIDE SEQUENCE [LARGE SCALE GENOMIC DNA]</scope>
    <source>
        <strain evidence="8 9">NM-380-WT-3C1</strain>
    </source>
</reference>
<gene>
    <name evidence="8" type="ORF">FYJ80_07755</name>
</gene>
<name>A0A7X2PD15_9SPIO</name>
<protein>
    <submittedName>
        <fullName evidence="8">Galactokinase</fullName>
    </submittedName>
</protein>
<dbReference type="InterPro" id="IPR019539">
    <property type="entry name" value="GalKase_N"/>
</dbReference>
<keyword evidence="4 8" id="KW-0418">Kinase</keyword>
<dbReference type="InterPro" id="IPR014721">
    <property type="entry name" value="Ribsml_uS5_D2-typ_fold_subgr"/>
</dbReference>
<feature type="domain" description="GHMP kinase N-terminal" evidence="6">
    <location>
        <begin position="120"/>
        <end position="208"/>
    </location>
</feature>
<evidence type="ECO:0000256" key="4">
    <source>
        <dbReference type="ARBA" id="ARBA00022777"/>
    </source>
</evidence>
<dbReference type="GO" id="GO:0005829">
    <property type="term" value="C:cytosol"/>
    <property type="evidence" value="ECO:0007669"/>
    <property type="project" value="TreeGrafter"/>
</dbReference>
<dbReference type="GO" id="GO:0004335">
    <property type="term" value="F:galactokinase activity"/>
    <property type="evidence" value="ECO:0007669"/>
    <property type="project" value="InterPro"/>
</dbReference>
<dbReference type="Pfam" id="PF00288">
    <property type="entry name" value="GHMP_kinases_N"/>
    <property type="match status" value="1"/>
</dbReference>
<evidence type="ECO:0000256" key="5">
    <source>
        <dbReference type="ARBA" id="ARBA00022840"/>
    </source>
</evidence>
<dbReference type="InterPro" id="IPR020568">
    <property type="entry name" value="Ribosomal_Su5_D2-typ_SF"/>
</dbReference>
<dbReference type="PIRSF" id="PIRSF000530">
    <property type="entry name" value="Galactokinase"/>
    <property type="match status" value="1"/>
</dbReference>
<dbReference type="InterPro" id="IPR036554">
    <property type="entry name" value="GHMP_kinase_C_sf"/>
</dbReference>
<dbReference type="InterPro" id="IPR000705">
    <property type="entry name" value="Galactokinase"/>
</dbReference>
<dbReference type="PROSITE" id="PS00627">
    <property type="entry name" value="GHMP_KINASES_ATP"/>
    <property type="match status" value="1"/>
</dbReference>
<accession>A0A7X2PD15</accession>
<dbReference type="PRINTS" id="PR00473">
    <property type="entry name" value="GALCTOKINASE"/>
</dbReference>
<dbReference type="InterPro" id="IPR006204">
    <property type="entry name" value="GHMP_kinase_N_dom"/>
</dbReference>
<evidence type="ECO:0000259" key="6">
    <source>
        <dbReference type="Pfam" id="PF00288"/>
    </source>
</evidence>
<dbReference type="SUPFAM" id="SSF55060">
    <property type="entry name" value="GHMP Kinase, C-terminal domain"/>
    <property type="match status" value="1"/>
</dbReference>
<evidence type="ECO:0000256" key="3">
    <source>
        <dbReference type="ARBA" id="ARBA00022741"/>
    </source>
</evidence>
<evidence type="ECO:0000256" key="2">
    <source>
        <dbReference type="ARBA" id="ARBA00022679"/>
    </source>
</evidence>
<dbReference type="PRINTS" id="PR00959">
    <property type="entry name" value="MEVGALKINASE"/>
</dbReference>
<dbReference type="InterPro" id="IPR006203">
    <property type="entry name" value="GHMP_knse_ATP-bd_CS"/>
</dbReference>
<dbReference type="GO" id="GO:0006012">
    <property type="term" value="P:galactose metabolic process"/>
    <property type="evidence" value="ECO:0007669"/>
    <property type="project" value="InterPro"/>
</dbReference>
<dbReference type="Gene3D" id="3.30.230.10">
    <property type="match status" value="1"/>
</dbReference>
<proteinExistence type="inferred from homology"/>
<dbReference type="GO" id="GO:0005524">
    <property type="term" value="F:ATP binding"/>
    <property type="evidence" value="ECO:0007669"/>
    <property type="project" value="UniProtKB-KW"/>
</dbReference>
<evidence type="ECO:0000259" key="7">
    <source>
        <dbReference type="Pfam" id="PF10509"/>
    </source>
</evidence>
<sequence>MEENMKDISHLYEGLYGKNYNKEDMDARFEHLLKEHEKEFGKKDNVALFSTAGRTELAGNHTDHNLGLVITGTINLDTIAAVSLRADSRVILKSEGFPVDDVDISDLSIKEEEKNTTSSLIRGIADAFTKRGLKVGGFEANTTTRVLKGSGLSSSAAIEVLIAEIFNNLFNNDALSPIELAKISQYAENVYFGKPSGLMDQIGCANGGIVGIDFEDAKNPKVKALDVNFKDYGYNLVIVDTKGNHADLTHEYAAVPTEMKRVAAYFGKSVLRDVSLNEFIKALPEARKAVNNDRALLRAYHYLTENQRVNDMLEALENKDFDSYLKGVQESGNSSFRFLQNVYAASAPQEQGLSIGIAISEAILKDKGVVRVHGGGFAGTIQAYVPDDILDEYITQMDNLFGKGASTLLSIRSLPTCRLC</sequence>
<dbReference type="PANTHER" id="PTHR10457">
    <property type="entry name" value="MEVALONATE KINASE/GALACTOKINASE"/>
    <property type="match status" value="1"/>
</dbReference>
<dbReference type="Proteomes" id="UP000460549">
    <property type="component" value="Unassembled WGS sequence"/>
</dbReference>
<evidence type="ECO:0000256" key="1">
    <source>
        <dbReference type="ARBA" id="ARBA00006566"/>
    </source>
</evidence>
<comment type="similarity">
    <text evidence="1">Belongs to the GHMP kinase family. GalK subfamily.</text>
</comment>
<evidence type="ECO:0000313" key="9">
    <source>
        <dbReference type="Proteomes" id="UP000460549"/>
    </source>
</evidence>
<feature type="domain" description="Galactokinase N-terminal" evidence="7">
    <location>
        <begin position="34"/>
        <end position="83"/>
    </location>
</feature>
<keyword evidence="3" id="KW-0547">Nucleotide-binding</keyword>